<evidence type="ECO:0000256" key="3">
    <source>
        <dbReference type="ARBA" id="ARBA00022692"/>
    </source>
</evidence>
<dbReference type="PANTHER" id="PTHR30250">
    <property type="entry name" value="PST FAMILY PREDICTED COLANIC ACID TRANSPORTER"/>
    <property type="match status" value="1"/>
</dbReference>
<feature type="transmembrane region" description="Helical" evidence="6">
    <location>
        <begin position="48"/>
        <end position="69"/>
    </location>
</feature>
<protein>
    <submittedName>
        <fullName evidence="7">Uncharacterized protein</fullName>
    </submittedName>
</protein>
<feature type="transmembrane region" description="Helical" evidence="6">
    <location>
        <begin position="151"/>
        <end position="171"/>
    </location>
</feature>
<proteinExistence type="predicted"/>
<evidence type="ECO:0000313" key="7">
    <source>
        <dbReference type="EMBL" id="RHW44478.1"/>
    </source>
</evidence>
<feature type="transmembrane region" description="Helical" evidence="6">
    <location>
        <begin position="423"/>
        <end position="440"/>
    </location>
</feature>
<organism evidence="7 8">
    <name type="scientific">Dermacoccus abyssi</name>
    <dbReference type="NCBI Taxonomy" id="322596"/>
    <lineage>
        <taxon>Bacteria</taxon>
        <taxon>Bacillati</taxon>
        <taxon>Actinomycetota</taxon>
        <taxon>Actinomycetes</taxon>
        <taxon>Micrococcales</taxon>
        <taxon>Dermacoccaceae</taxon>
        <taxon>Dermacoccus</taxon>
    </lineage>
</organism>
<evidence type="ECO:0000313" key="8">
    <source>
        <dbReference type="Proteomes" id="UP000285376"/>
    </source>
</evidence>
<dbReference type="InterPro" id="IPR002797">
    <property type="entry name" value="Polysacc_synth"/>
</dbReference>
<dbReference type="AlphaFoldDB" id="A0A417Z1N3"/>
<gene>
    <name evidence="7" type="ORF">D1832_12180</name>
</gene>
<accession>A0A417Z1N3</accession>
<evidence type="ECO:0000256" key="5">
    <source>
        <dbReference type="ARBA" id="ARBA00023136"/>
    </source>
</evidence>
<keyword evidence="4 6" id="KW-1133">Transmembrane helix</keyword>
<dbReference type="PANTHER" id="PTHR30250:SF11">
    <property type="entry name" value="O-ANTIGEN TRANSPORTER-RELATED"/>
    <property type="match status" value="1"/>
</dbReference>
<dbReference type="RefSeq" id="WP_118914356.1">
    <property type="nucleotide sequence ID" value="NZ_CBCRVH010000016.1"/>
</dbReference>
<evidence type="ECO:0000256" key="6">
    <source>
        <dbReference type="SAM" id="Phobius"/>
    </source>
</evidence>
<sequence>MTRAPATRSSARRLTVGALTLSVGEVVGKLGTLGMLGLMARQLGAADFGLFSLGLGLGLLLASVVTLGFDQRLVQLVGAEPESLDARLSALLTLRMALAITVVTVSAIVLMTLDEPAASREVIAVLVVAGCSDTLVEAFRTAANVRAVQVVPAAVLVVQRLLALGLVAWVLAEGHGVVAVAWAYCAASLGSLVVMAGVSRVVADVRPRAALVTRHHLGDFLRAVRVTGINDLVSMTLFRLDVVLLAVLAGEVAVGHYTAAYRLLETVLFVSWSLCRVVQPSLADTSAPIASRAGIVRACIVLVAAVYVPYTALLVVRGEDLMHLLFGAEFASAHVLWGLCLAPLAFGLAQVGATALLALRPDPAVLWASTAALATNVGLNLALIPAFGAVAAAVTTSLSYVVQAGVTVTALRRVMPVRSATRPLAVVALAAFVAAAVMLVPMAPLVAMAFGVGVYVLVWGVLTSVWDRPTLGFLRSLARPA</sequence>
<evidence type="ECO:0000256" key="2">
    <source>
        <dbReference type="ARBA" id="ARBA00022475"/>
    </source>
</evidence>
<name>A0A417Z1N3_9MICO</name>
<dbReference type="InterPro" id="IPR050833">
    <property type="entry name" value="Poly_Biosynth_Transport"/>
</dbReference>
<dbReference type="GO" id="GO:0005886">
    <property type="term" value="C:plasma membrane"/>
    <property type="evidence" value="ECO:0007669"/>
    <property type="project" value="UniProtKB-SubCell"/>
</dbReference>
<keyword evidence="5 6" id="KW-0472">Membrane</keyword>
<feature type="transmembrane region" description="Helical" evidence="6">
    <location>
        <begin position="390"/>
        <end position="411"/>
    </location>
</feature>
<dbReference type="Pfam" id="PF01943">
    <property type="entry name" value="Polysacc_synt"/>
    <property type="match status" value="1"/>
</dbReference>
<evidence type="ECO:0000256" key="4">
    <source>
        <dbReference type="ARBA" id="ARBA00022989"/>
    </source>
</evidence>
<comment type="caution">
    <text evidence="7">The sequence shown here is derived from an EMBL/GenBank/DDBJ whole genome shotgun (WGS) entry which is preliminary data.</text>
</comment>
<feature type="transmembrane region" description="Helical" evidence="6">
    <location>
        <begin position="336"/>
        <end position="357"/>
    </location>
</feature>
<evidence type="ECO:0000256" key="1">
    <source>
        <dbReference type="ARBA" id="ARBA00004651"/>
    </source>
</evidence>
<feature type="transmembrane region" description="Helical" evidence="6">
    <location>
        <begin position="90"/>
        <end position="110"/>
    </location>
</feature>
<keyword evidence="3 6" id="KW-0812">Transmembrane</keyword>
<feature type="transmembrane region" description="Helical" evidence="6">
    <location>
        <begin position="446"/>
        <end position="466"/>
    </location>
</feature>
<dbReference type="EMBL" id="QWLM01000016">
    <property type="protein sequence ID" value="RHW44478.1"/>
    <property type="molecule type" value="Genomic_DNA"/>
</dbReference>
<dbReference type="Proteomes" id="UP000285376">
    <property type="component" value="Unassembled WGS sequence"/>
</dbReference>
<keyword evidence="2" id="KW-1003">Cell membrane</keyword>
<reference evidence="7 8" key="1">
    <citation type="submission" date="2018-08" db="EMBL/GenBank/DDBJ databases">
        <title>Whole genome sequence analysis of Dermacoccus abyssi bacteria isolated from Deep Mariana trench Micromonospora spp reveals genes involved in the environmental adaptation and production of secondary metabolites.</title>
        <authorList>
            <person name="Abdel-Mageed W.M."/>
            <person name="Lehri B."/>
            <person name="Nouioui I."/>
            <person name="Goodfellow I."/>
            <person name="Jaspars M."/>
            <person name="Karlyshev A."/>
        </authorList>
    </citation>
    <scope>NUCLEOTIDE SEQUENCE [LARGE SCALE GENOMIC DNA]</scope>
    <source>
        <strain evidence="7 8">MT1.1</strain>
    </source>
</reference>
<feature type="transmembrane region" description="Helical" evidence="6">
    <location>
        <begin position="295"/>
        <end position="316"/>
    </location>
</feature>
<comment type="subcellular location">
    <subcellularLocation>
        <location evidence="1">Cell membrane</location>
        <topology evidence="1">Multi-pass membrane protein</topology>
    </subcellularLocation>
</comment>
<feature type="transmembrane region" description="Helical" evidence="6">
    <location>
        <begin position="177"/>
        <end position="198"/>
    </location>
</feature>